<dbReference type="GO" id="GO:0016746">
    <property type="term" value="F:acyltransferase activity"/>
    <property type="evidence" value="ECO:0007669"/>
    <property type="project" value="UniProtKB-KW"/>
</dbReference>
<feature type="transmembrane region" description="Helical" evidence="1">
    <location>
        <begin position="159"/>
        <end position="186"/>
    </location>
</feature>
<feature type="transmembrane region" description="Helical" evidence="1">
    <location>
        <begin position="12"/>
        <end position="29"/>
    </location>
</feature>
<feature type="transmembrane region" description="Helical" evidence="1">
    <location>
        <begin position="69"/>
        <end position="88"/>
    </location>
</feature>
<name>A0ABS1SA70_9RHOB</name>
<evidence type="ECO:0000313" key="3">
    <source>
        <dbReference type="EMBL" id="MBL3675619.1"/>
    </source>
</evidence>
<gene>
    <name evidence="3" type="ORF">JL111_19300</name>
</gene>
<feature type="transmembrane region" description="Helical" evidence="1">
    <location>
        <begin position="221"/>
        <end position="237"/>
    </location>
</feature>
<dbReference type="RefSeq" id="WP_191312916.1">
    <property type="nucleotide sequence ID" value="NZ_BNCL01000035.1"/>
</dbReference>
<dbReference type="PANTHER" id="PTHR23028">
    <property type="entry name" value="ACETYLTRANSFERASE"/>
    <property type="match status" value="1"/>
</dbReference>
<keyword evidence="1" id="KW-0472">Membrane</keyword>
<comment type="caution">
    <text evidence="3">The sequence shown here is derived from an EMBL/GenBank/DDBJ whole genome shotgun (WGS) entry which is preliminary data.</text>
</comment>
<keyword evidence="3" id="KW-0012">Acyltransferase</keyword>
<dbReference type="InterPro" id="IPR050879">
    <property type="entry name" value="Acyltransferase_3"/>
</dbReference>
<sequence>MREYPAFDWLRLVLASVVFWVHAGFLQSYSAAGNFAVQVFFALSGWLIGGIIMQMTASDFPRFFYNRVTRIWLPYVAAVALLYLTAVVKDGFAPYFWENLAYDLTLTHNLFIQKVPAVVEALPMGGTGAHLWSIAVEEQFYLMAPLLIVLTPLGKSWTAWAFVTAFAILLGTWYGSVSAGVLAVMLQRRFGDWHLTNPATAFLVCLGVLTGSLLMAGLANYQYAAPIVAVVVVLLLARPGERRSIGIWAGGISYPMYLNHWTGLFAASALVSLLPQLGRFTAATGGFVFALIVSTAAYSLIDRNVQRYRGQFYTAGLGRSAMISAYVLMAVGLILGNLVIGPLSASASAP</sequence>
<keyword evidence="1" id="KW-1133">Transmembrane helix</keyword>
<evidence type="ECO:0000313" key="4">
    <source>
        <dbReference type="Proteomes" id="UP000644749"/>
    </source>
</evidence>
<dbReference type="PANTHER" id="PTHR23028:SF53">
    <property type="entry name" value="ACYL_TRANSF_3 DOMAIN-CONTAINING PROTEIN"/>
    <property type="match status" value="1"/>
</dbReference>
<proteinExistence type="predicted"/>
<reference evidence="3 4" key="1">
    <citation type="submission" date="2021-01" db="EMBL/GenBank/DDBJ databases">
        <title>011410 draft genome.</title>
        <authorList>
            <person name="Lang L."/>
        </authorList>
    </citation>
    <scope>NUCLEOTIDE SEQUENCE [LARGE SCALE GENOMIC DNA]</scope>
    <source>
        <strain evidence="3 4">KCTC 42845</strain>
    </source>
</reference>
<dbReference type="EMBL" id="JAESHT010000034">
    <property type="protein sequence ID" value="MBL3675619.1"/>
    <property type="molecule type" value="Genomic_DNA"/>
</dbReference>
<feature type="domain" description="Acyltransferase 3" evidence="2">
    <location>
        <begin position="5"/>
        <end position="298"/>
    </location>
</feature>
<feature type="transmembrane region" description="Helical" evidence="1">
    <location>
        <begin position="321"/>
        <end position="340"/>
    </location>
</feature>
<protein>
    <submittedName>
        <fullName evidence="3">Acyltransferase</fullName>
    </submittedName>
</protein>
<feature type="transmembrane region" description="Helical" evidence="1">
    <location>
        <begin position="280"/>
        <end position="301"/>
    </location>
</feature>
<keyword evidence="1" id="KW-0812">Transmembrane</keyword>
<keyword evidence="4" id="KW-1185">Reference proteome</keyword>
<evidence type="ECO:0000256" key="1">
    <source>
        <dbReference type="SAM" id="Phobius"/>
    </source>
</evidence>
<accession>A0ABS1SA70</accession>
<keyword evidence="3" id="KW-0808">Transferase</keyword>
<dbReference type="Pfam" id="PF01757">
    <property type="entry name" value="Acyl_transf_3"/>
    <property type="match status" value="1"/>
</dbReference>
<dbReference type="InterPro" id="IPR002656">
    <property type="entry name" value="Acyl_transf_3_dom"/>
</dbReference>
<dbReference type="Proteomes" id="UP000644749">
    <property type="component" value="Unassembled WGS sequence"/>
</dbReference>
<evidence type="ECO:0000259" key="2">
    <source>
        <dbReference type="Pfam" id="PF01757"/>
    </source>
</evidence>
<organism evidence="3 4">
    <name type="scientific">Paracoccus aerius</name>
    <dbReference type="NCBI Taxonomy" id="1915382"/>
    <lineage>
        <taxon>Bacteria</taxon>
        <taxon>Pseudomonadati</taxon>
        <taxon>Pseudomonadota</taxon>
        <taxon>Alphaproteobacteria</taxon>
        <taxon>Rhodobacterales</taxon>
        <taxon>Paracoccaceae</taxon>
        <taxon>Paracoccus</taxon>
    </lineage>
</organism>
<feature type="transmembrane region" description="Helical" evidence="1">
    <location>
        <begin position="198"/>
        <end position="215"/>
    </location>
</feature>
<feature type="transmembrane region" description="Helical" evidence="1">
    <location>
        <begin position="35"/>
        <end position="57"/>
    </location>
</feature>